<dbReference type="EMBL" id="FR904589">
    <property type="protein sequence ID" value="CDQ67588.1"/>
    <property type="molecule type" value="Genomic_DNA"/>
</dbReference>
<reference evidence="6" key="2">
    <citation type="submission" date="2014-03" db="EMBL/GenBank/DDBJ databases">
        <authorList>
            <person name="Genoscope - CEA"/>
        </authorList>
    </citation>
    <scope>NUCLEOTIDE SEQUENCE</scope>
</reference>
<dbReference type="PRINTS" id="PR00276">
    <property type="entry name" value="INSULINFAMLY"/>
</dbReference>
<dbReference type="InterPro" id="IPR016179">
    <property type="entry name" value="Insulin-like"/>
</dbReference>
<name>A0A060WJX2_ONCMY</name>
<dbReference type="InterPro" id="IPR022353">
    <property type="entry name" value="Insulin_CS"/>
</dbReference>
<feature type="domain" description="Insulin-like" evidence="5">
    <location>
        <begin position="530"/>
        <end position="616"/>
    </location>
</feature>
<evidence type="ECO:0000256" key="2">
    <source>
        <dbReference type="ARBA" id="ARBA00023157"/>
    </source>
</evidence>
<dbReference type="SMART" id="SM00078">
    <property type="entry name" value="IlGF"/>
    <property type="match status" value="1"/>
</dbReference>
<evidence type="ECO:0000256" key="1">
    <source>
        <dbReference type="ARBA" id="ARBA00009034"/>
    </source>
</evidence>
<accession>A0A060WJX2</accession>
<comment type="subcellular location">
    <subcellularLocation>
        <location evidence="3">Secreted</location>
    </subcellularLocation>
</comment>
<evidence type="ECO:0000259" key="5">
    <source>
        <dbReference type="SMART" id="SM00078"/>
    </source>
</evidence>
<feature type="compositionally biased region" description="Acidic residues" evidence="4">
    <location>
        <begin position="329"/>
        <end position="340"/>
    </location>
</feature>
<evidence type="ECO:0000313" key="7">
    <source>
        <dbReference type="Proteomes" id="UP000193380"/>
    </source>
</evidence>
<evidence type="ECO:0000313" key="6">
    <source>
        <dbReference type="EMBL" id="CDQ67588.1"/>
    </source>
</evidence>
<dbReference type="InterPro" id="IPR022352">
    <property type="entry name" value="Ins/IGF/rlx"/>
</dbReference>
<dbReference type="GO" id="GO:0043066">
    <property type="term" value="P:negative regulation of apoptotic process"/>
    <property type="evidence" value="ECO:0007669"/>
    <property type="project" value="TreeGrafter"/>
</dbReference>
<keyword evidence="3" id="KW-0964">Secreted</keyword>
<feature type="region of interest" description="Disordered" evidence="4">
    <location>
        <begin position="236"/>
        <end position="262"/>
    </location>
</feature>
<comment type="similarity">
    <text evidence="1 3">Belongs to the insulin family.</text>
</comment>
<dbReference type="Gene3D" id="1.10.100.10">
    <property type="entry name" value="Insulin-like"/>
    <property type="match status" value="1"/>
</dbReference>
<dbReference type="SUPFAM" id="SSF56994">
    <property type="entry name" value="Insulin-like"/>
    <property type="match status" value="1"/>
</dbReference>
<dbReference type="GO" id="GO:0008283">
    <property type="term" value="P:cell population proliferation"/>
    <property type="evidence" value="ECO:0007669"/>
    <property type="project" value="TreeGrafter"/>
</dbReference>
<feature type="region of interest" description="Disordered" evidence="4">
    <location>
        <begin position="276"/>
        <end position="376"/>
    </location>
</feature>
<dbReference type="GO" id="GO:0048009">
    <property type="term" value="P:insulin-like growth factor receptor signaling pathway"/>
    <property type="evidence" value="ECO:0007669"/>
    <property type="project" value="TreeGrafter"/>
</dbReference>
<dbReference type="STRING" id="8022.A0A060WJX2"/>
<keyword evidence="2" id="KW-1015">Disulfide bond</keyword>
<feature type="region of interest" description="Disordered" evidence="4">
    <location>
        <begin position="666"/>
        <end position="694"/>
    </location>
</feature>
<gene>
    <name evidence="6" type="ORF">GSONMT00034330001</name>
</gene>
<dbReference type="InterPro" id="IPR036438">
    <property type="entry name" value="Insulin-like_sf"/>
</dbReference>
<dbReference type="PROSITE" id="PS00262">
    <property type="entry name" value="INSULIN"/>
    <property type="match status" value="1"/>
</dbReference>
<dbReference type="GO" id="GO:0008284">
    <property type="term" value="P:positive regulation of cell population proliferation"/>
    <property type="evidence" value="ECO:0007669"/>
    <property type="project" value="TreeGrafter"/>
</dbReference>
<evidence type="ECO:0000256" key="3">
    <source>
        <dbReference type="RuleBase" id="RU000406"/>
    </source>
</evidence>
<dbReference type="AlphaFoldDB" id="A0A060WJX2"/>
<feature type="compositionally biased region" description="Basic and acidic residues" evidence="4">
    <location>
        <begin position="251"/>
        <end position="262"/>
    </location>
</feature>
<feature type="region of interest" description="Disordered" evidence="4">
    <location>
        <begin position="193"/>
        <end position="214"/>
    </location>
</feature>
<feature type="compositionally biased region" description="Basic residues" evidence="4">
    <location>
        <begin position="666"/>
        <end position="679"/>
    </location>
</feature>
<dbReference type="PANTHER" id="PTHR46845">
    <property type="entry name" value="INSULIN-LIKE GROWTH FACTOR I"/>
    <property type="match status" value="1"/>
</dbReference>
<dbReference type="PaxDb" id="8022-A0A060WJX2"/>
<proteinExistence type="inferred from homology"/>
<sequence>MRGIDILENFEIYIPKEAEVKITSILTLPTSILRRMGVPHSQGGSAKRVSSPLATWISPVVIRERGCSPASPTVDTAKINLTSMVTKEPKAAQGPFLIPFVSSSCTAFNVLREFLPSRQNFQQGTATQIDPLPHGLPPVPHQDAIIIHKGRIFLSIKKAKTIRGKRQHSPDLNNLLSSEAPQTTQQELMFLSPARKSQKKSCPASPKPSPKKPQGKWALLQRFGLTHQVQVKLSRIPQGDIEPQQTAEQGHSAEEDHNTEQDQVIRKLLNANRLLKETPGRCPEQEMELVTQEENKPLNEETQESLSKTANRHPCSSEGFQGRGGITSETDDDAEEEPEEEGCHNLGSVKQRRVEDKGKSGAEGQATNGDESEVEDLSVTAVALSDSLPPPEALNADQSSDTVMQVDFTGDSVQSWTAECPIIPALATTPKQHHGFDFEHSAREERINRIRAKLRESEAALNNLRSPNCSSKALLPLCLDRQTDKMHSSELSLHWSSAKGCTLKVLCWRSVGVLYSILCLAALPDHAESRTRCGSELVAHLEFVCGDRGFYRVCLSRQLTYTFLRKFARIEAPNGLRSTRGNGPRLRGNGTRMRGKGIVEQCCLKACDLQHLESYCAKPKRSRRHAPLTPQQVMEEQFQTVFRRRIMNHWKLESSHDEERQIHSVHHQNKVHYGHRRPQRVSAEGNTAKTPDKDSLRLKKSLQNSSNNTVAIVIFDLF</sequence>
<dbReference type="Proteomes" id="UP000193380">
    <property type="component" value="Unassembled WGS sequence"/>
</dbReference>
<dbReference type="PANTHER" id="PTHR46845:SF2">
    <property type="entry name" value="INSULIN-LIKE GROWTH FACTOR 3"/>
    <property type="match status" value="1"/>
</dbReference>
<dbReference type="GO" id="GO:0005615">
    <property type="term" value="C:extracellular space"/>
    <property type="evidence" value="ECO:0007669"/>
    <property type="project" value="TreeGrafter"/>
</dbReference>
<evidence type="ECO:0000256" key="4">
    <source>
        <dbReference type="SAM" id="MobiDB-lite"/>
    </source>
</evidence>
<dbReference type="GO" id="GO:0051897">
    <property type="term" value="P:positive regulation of phosphatidylinositol 3-kinase/protein kinase B signal transduction"/>
    <property type="evidence" value="ECO:0007669"/>
    <property type="project" value="TreeGrafter"/>
</dbReference>
<protein>
    <recommendedName>
        <fullName evidence="5">Insulin-like domain-containing protein</fullName>
    </recommendedName>
</protein>
<dbReference type="Pfam" id="PF00049">
    <property type="entry name" value="Insulin"/>
    <property type="match status" value="1"/>
</dbReference>
<dbReference type="GO" id="GO:0005179">
    <property type="term" value="F:hormone activity"/>
    <property type="evidence" value="ECO:0007669"/>
    <property type="project" value="InterPro"/>
</dbReference>
<organism evidence="6 7">
    <name type="scientific">Oncorhynchus mykiss</name>
    <name type="common">Rainbow trout</name>
    <name type="synonym">Salmo gairdneri</name>
    <dbReference type="NCBI Taxonomy" id="8022"/>
    <lineage>
        <taxon>Eukaryota</taxon>
        <taxon>Metazoa</taxon>
        <taxon>Chordata</taxon>
        <taxon>Craniata</taxon>
        <taxon>Vertebrata</taxon>
        <taxon>Euteleostomi</taxon>
        <taxon>Actinopterygii</taxon>
        <taxon>Neopterygii</taxon>
        <taxon>Teleostei</taxon>
        <taxon>Protacanthopterygii</taxon>
        <taxon>Salmoniformes</taxon>
        <taxon>Salmonidae</taxon>
        <taxon>Salmoninae</taxon>
        <taxon>Oncorhynchus</taxon>
    </lineage>
</organism>
<reference evidence="6" key="1">
    <citation type="journal article" date="2014" name="Nat. Commun.">
        <title>The rainbow trout genome provides novel insights into evolution after whole-genome duplication in vertebrates.</title>
        <authorList>
            <person name="Berthelot C."/>
            <person name="Brunet F."/>
            <person name="Chalopin D."/>
            <person name="Juanchich A."/>
            <person name="Bernard M."/>
            <person name="Noel B."/>
            <person name="Bento P."/>
            <person name="Da Silva C."/>
            <person name="Labadie K."/>
            <person name="Alberti A."/>
            <person name="Aury J.M."/>
            <person name="Louis A."/>
            <person name="Dehais P."/>
            <person name="Bardou P."/>
            <person name="Montfort J."/>
            <person name="Klopp C."/>
            <person name="Cabau C."/>
            <person name="Gaspin C."/>
            <person name="Thorgaard G.H."/>
            <person name="Boussaha M."/>
            <person name="Quillet E."/>
            <person name="Guyomard R."/>
            <person name="Galiana D."/>
            <person name="Bobe J."/>
            <person name="Volff J.N."/>
            <person name="Genet C."/>
            <person name="Wincker P."/>
            <person name="Jaillon O."/>
            <person name="Roest Crollius H."/>
            <person name="Guiguen Y."/>
        </authorList>
    </citation>
    <scope>NUCLEOTIDE SEQUENCE [LARGE SCALE GENOMIC DNA]</scope>
</reference>
<dbReference type="GO" id="GO:0005159">
    <property type="term" value="F:insulin-like growth factor receptor binding"/>
    <property type="evidence" value="ECO:0007669"/>
    <property type="project" value="TreeGrafter"/>
</dbReference>